<protein>
    <submittedName>
        <fullName evidence="2">GIY-YIG nuclease family protein</fullName>
    </submittedName>
</protein>
<gene>
    <name evidence="2" type="ORF">VA596_41375</name>
</gene>
<evidence type="ECO:0000313" key="3">
    <source>
        <dbReference type="Proteomes" id="UP001304298"/>
    </source>
</evidence>
<evidence type="ECO:0000259" key="1">
    <source>
        <dbReference type="PROSITE" id="PS50164"/>
    </source>
</evidence>
<comment type="caution">
    <text evidence="2">The sequence shown here is derived from an EMBL/GenBank/DDBJ whole genome shotgun (WGS) entry which is preliminary data.</text>
</comment>
<dbReference type="Pfam" id="PF01541">
    <property type="entry name" value="GIY-YIG"/>
    <property type="match status" value="1"/>
</dbReference>
<feature type="domain" description="GIY-YIG" evidence="1">
    <location>
        <begin position="20"/>
        <end position="92"/>
    </location>
</feature>
<dbReference type="Proteomes" id="UP001304298">
    <property type="component" value="Unassembled WGS sequence"/>
</dbReference>
<dbReference type="RefSeq" id="WP_323335002.1">
    <property type="nucleotide sequence ID" value="NZ_JAYFSI010000014.1"/>
</dbReference>
<dbReference type="InterPro" id="IPR035901">
    <property type="entry name" value="GIY-YIG_endonuc_sf"/>
</dbReference>
<reference evidence="2 3" key="1">
    <citation type="submission" date="2023-12" db="EMBL/GenBank/DDBJ databases">
        <title>Amycolatopsis sp. V23-08.</title>
        <authorList>
            <person name="Somphong A."/>
        </authorList>
    </citation>
    <scope>NUCLEOTIDE SEQUENCE [LARGE SCALE GENOMIC DNA]</scope>
    <source>
        <strain evidence="2 3">V23-08</strain>
    </source>
</reference>
<sequence>MPRQLPRPTGSGQITLPNADETYVYRAYCLCGDLLYVGITHNLFARLTDHARSRARWELKAVRIEWDIYRTRLMAERVESHLIRTLDPVFNVLGRSREFRRPRWVNLPPLQPPPSLDDRARDAHRLLARGDRA</sequence>
<dbReference type="SUPFAM" id="SSF82771">
    <property type="entry name" value="GIY-YIG endonuclease"/>
    <property type="match status" value="1"/>
</dbReference>
<dbReference type="EMBL" id="JAYFSI010000014">
    <property type="protein sequence ID" value="MEA5366038.1"/>
    <property type="molecule type" value="Genomic_DNA"/>
</dbReference>
<keyword evidence="3" id="KW-1185">Reference proteome</keyword>
<accession>A0ABU5RIC7</accession>
<proteinExistence type="predicted"/>
<dbReference type="Gene3D" id="3.40.1440.10">
    <property type="entry name" value="GIY-YIG endonuclease"/>
    <property type="match status" value="1"/>
</dbReference>
<name>A0ABU5RIC7_9PSEU</name>
<organism evidence="2 3">
    <name type="scientific">Amycolatopsis heterodermiae</name>
    <dbReference type="NCBI Taxonomy" id="3110235"/>
    <lineage>
        <taxon>Bacteria</taxon>
        <taxon>Bacillati</taxon>
        <taxon>Actinomycetota</taxon>
        <taxon>Actinomycetes</taxon>
        <taxon>Pseudonocardiales</taxon>
        <taxon>Pseudonocardiaceae</taxon>
        <taxon>Amycolatopsis</taxon>
    </lineage>
</organism>
<dbReference type="PROSITE" id="PS50164">
    <property type="entry name" value="GIY_YIG"/>
    <property type="match status" value="1"/>
</dbReference>
<evidence type="ECO:0000313" key="2">
    <source>
        <dbReference type="EMBL" id="MEA5366038.1"/>
    </source>
</evidence>
<dbReference type="InterPro" id="IPR000305">
    <property type="entry name" value="GIY-YIG_endonuc"/>
</dbReference>
<dbReference type="SMART" id="SM00465">
    <property type="entry name" value="GIYc"/>
    <property type="match status" value="1"/>
</dbReference>